<dbReference type="InterPro" id="IPR036390">
    <property type="entry name" value="WH_DNA-bd_sf"/>
</dbReference>
<reference evidence="5 6" key="1">
    <citation type="submission" date="2022-01" db="EMBL/GenBank/DDBJ databases">
        <title>Novel bile acid biosynthetic pathways are enriched in the microbiome of centenarians.</title>
        <authorList>
            <person name="Sato Y."/>
            <person name="Atarashi K."/>
            <person name="Plichta R.D."/>
            <person name="Arai Y."/>
            <person name="Sasajima S."/>
            <person name="Kearney M.S."/>
            <person name="Suda W."/>
            <person name="Takeshita K."/>
            <person name="Sasaki T."/>
            <person name="Okamoto S."/>
            <person name="Skelly N.A."/>
            <person name="Okamura Y."/>
            <person name="Vlamakis H."/>
            <person name="Li Y."/>
            <person name="Tanoue T."/>
            <person name="Takei H."/>
            <person name="Nittono H."/>
            <person name="Narushima S."/>
            <person name="Irie J."/>
            <person name="Itoh H."/>
            <person name="Moriya K."/>
            <person name="Sugiura Y."/>
            <person name="Suematsu M."/>
            <person name="Moritoki N."/>
            <person name="Shibata S."/>
            <person name="Littman R.D."/>
            <person name="Fischbach A.M."/>
            <person name="Uwamino Y."/>
            <person name="Inoue T."/>
            <person name="Honda A."/>
            <person name="Hattori M."/>
            <person name="Murai T."/>
            <person name="Xavier J.R."/>
            <person name="Hirose N."/>
            <person name="Honda K."/>
        </authorList>
    </citation>
    <scope>NUCLEOTIDE SEQUENCE [LARGE SCALE GENOMIC DNA]</scope>
    <source>
        <strain evidence="5 6">CE91-St30</strain>
    </source>
</reference>
<keyword evidence="6" id="KW-1185">Reference proteome</keyword>
<evidence type="ECO:0000256" key="2">
    <source>
        <dbReference type="ARBA" id="ARBA00023125"/>
    </source>
</evidence>
<gene>
    <name evidence="5" type="ORF">CE91St30_13880</name>
</gene>
<dbReference type="Gene3D" id="1.10.10.10">
    <property type="entry name" value="Winged helix-like DNA-binding domain superfamily/Winged helix DNA-binding domain"/>
    <property type="match status" value="1"/>
</dbReference>
<dbReference type="Proteomes" id="UP001320544">
    <property type="component" value="Chromosome"/>
</dbReference>
<dbReference type="InterPro" id="IPR036388">
    <property type="entry name" value="WH-like_DNA-bd_sf"/>
</dbReference>
<accession>A0ABM7WIF0</accession>
<dbReference type="PROSITE" id="PS50995">
    <property type="entry name" value="HTH_MARR_2"/>
    <property type="match status" value="1"/>
</dbReference>
<dbReference type="EMBL" id="AP025564">
    <property type="protein sequence ID" value="BDE96055.1"/>
    <property type="molecule type" value="Genomic_DNA"/>
</dbReference>
<evidence type="ECO:0000256" key="1">
    <source>
        <dbReference type="ARBA" id="ARBA00023015"/>
    </source>
</evidence>
<dbReference type="PANTHER" id="PTHR42756">
    <property type="entry name" value="TRANSCRIPTIONAL REGULATOR, MARR"/>
    <property type="match status" value="1"/>
</dbReference>
<dbReference type="SUPFAM" id="SSF46785">
    <property type="entry name" value="Winged helix' DNA-binding domain"/>
    <property type="match status" value="1"/>
</dbReference>
<evidence type="ECO:0000313" key="6">
    <source>
        <dbReference type="Proteomes" id="UP001320544"/>
    </source>
</evidence>
<evidence type="ECO:0000259" key="4">
    <source>
        <dbReference type="PROSITE" id="PS50995"/>
    </source>
</evidence>
<organism evidence="5 6">
    <name type="scientific">Raoultibacter timonensis</name>
    <dbReference type="NCBI Taxonomy" id="1907662"/>
    <lineage>
        <taxon>Bacteria</taxon>
        <taxon>Bacillati</taxon>
        <taxon>Actinomycetota</taxon>
        <taxon>Coriobacteriia</taxon>
        <taxon>Eggerthellales</taxon>
        <taxon>Eggerthellaceae</taxon>
        <taxon>Raoultibacter</taxon>
    </lineage>
</organism>
<keyword evidence="1" id="KW-0805">Transcription regulation</keyword>
<evidence type="ECO:0000313" key="5">
    <source>
        <dbReference type="EMBL" id="BDE96055.1"/>
    </source>
</evidence>
<dbReference type="SMART" id="SM00347">
    <property type="entry name" value="HTH_MARR"/>
    <property type="match status" value="1"/>
</dbReference>
<dbReference type="InterPro" id="IPR000835">
    <property type="entry name" value="HTH_MarR-typ"/>
</dbReference>
<dbReference type="Pfam" id="PF12802">
    <property type="entry name" value="MarR_2"/>
    <property type="match status" value="1"/>
</dbReference>
<keyword evidence="3" id="KW-0804">Transcription</keyword>
<dbReference type="PRINTS" id="PR00598">
    <property type="entry name" value="HTHMARR"/>
</dbReference>
<name>A0ABM7WIF0_9ACTN</name>
<protein>
    <recommendedName>
        <fullName evidence="4">HTH marR-type domain-containing protein</fullName>
    </recommendedName>
</protein>
<dbReference type="RefSeq" id="WP_244412304.1">
    <property type="nucleotide sequence ID" value="NZ_AP025564.1"/>
</dbReference>
<feature type="domain" description="HTH marR-type" evidence="4">
    <location>
        <begin position="1"/>
        <end position="143"/>
    </location>
</feature>
<sequence>MADLPKETKQGLLEIMRRFRKGAYIPFLTPEGLTFSESRIVVGIYTARLEGERTIQPRFLAERMHMTPSALSQTLKLLEEKGYVERHRVSDDFRAVSLELTERGAEIAKEADAMRERHLSEMVEYVGVEDIDHMVATLHKILDFHEKQAEEGKIERVDHHCPRTKQ</sequence>
<evidence type="ECO:0000256" key="3">
    <source>
        <dbReference type="ARBA" id="ARBA00023163"/>
    </source>
</evidence>
<keyword evidence="2" id="KW-0238">DNA-binding</keyword>
<proteinExistence type="predicted"/>
<dbReference type="PANTHER" id="PTHR42756:SF1">
    <property type="entry name" value="TRANSCRIPTIONAL REPRESSOR OF EMRAB OPERON"/>
    <property type="match status" value="1"/>
</dbReference>